<reference evidence="1 2" key="1">
    <citation type="journal article" date="2020" name="Microorganisms">
        <title>Osmotic Adaptation and Compatible Solute Biosynthesis of Phototrophic Bacteria as Revealed from Genome Analyses.</title>
        <authorList>
            <person name="Imhoff J.F."/>
            <person name="Rahn T."/>
            <person name="Kunzel S."/>
            <person name="Keller A."/>
            <person name="Neulinger S.C."/>
        </authorList>
    </citation>
    <scope>NUCLEOTIDE SEQUENCE [LARGE SCALE GENOMIC DNA]</scope>
    <source>
        <strain evidence="1 2">DSM 9895</strain>
    </source>
</reference>
<evidence type="ECO:0000313" key="1">
    <source>
        <dbReference type="EMBL" id="MBK1670935.1"/>
    </source>
</evidence>
<protein>
    <recommendedName>
        <fullName evidence="3">Transposase</fullName>
    </recommendedName>
</protein>
<comment type="caution">
    <text evidence="1">The sequence shown here is derived from an EMBL/GenBank/DDBJ whole genome shotgun (WGS) entry which is preliminary data.</text>
</comment>
<organism evidence="1 2">
    <name type="scientific">Rhodovibrio sodomensis</name>
    <dbReference type="NCBI Taxonomy" id="1088"/>
    <lineage>
        <taxon>Bacteria</taxon>
        <taxon>Pseudomonadati</taxon>
        <taxon>Pseudomonadota</taxon>
        <taxon>Alphaproteobacteria</taxon>
        <taxon>Rhodospirillales</taxon>
        <taxon>Rhodovibrionaceae</taxon>
        <taxon>Rhodovibrio</taxon>
    </lineage>
</organism>
<accession>A0ABS1DK96</accession>
<sequence>MRDVALAGFSVFFMQSPSFLAHQRQLAEGFSRSNCETLFGINGIPTDNHVRAMLDPVSPDAFHPVFGTVLEEIDQADRLAPFRRLAGHTLIALDGTEYFTSSKIHCSNCSQRQRSNGRTEYFHTMLSATLVAPGHREVVPLAPEFIAPQDGADKQDCEQRAAHRWLDRHGATYSRLAPIYLGDDLFARQPTCEAVLAAGGHFLFVCKPGSHKLIDEYLRGAELHADEVTERRGGKKRIYRYTWLPDVPLRDSRDAMTVNWLQVEIRDGRGKVTYRNAFVTDLPVDRDNVAALAACGRARWKIENESFNVLKQGGYNLEHNFGHGQQNLDAVLVVLNLLAFAFHTVCDLAESAWQRARQKVSSRRQFFDRMEALTSYLIFPSWQHLVETLAFERSPPRPP</sequence>
<proteinExistence type="predicted"/>
<name>A0ABS1DK96_9PROT</name>
<keyword evidence="2" id="KW-1185">Reference proteome</keyword>
<dbReference type="Proteomes" id="UP001296873">
    <property type="component" value="Unassembled WGS sequence"/>
</dbReference>
<evidence type="ECO:0008006" key="3">
    <source>
        <dbReference type="Google" id="ProtNLM"/>
    </source>
</evidence>
<dbReference type="EMBL" id="NRRL01000129">
    <property type="protein sequence ID" value="MBK1670935.1"/>
    <property type="molecule type" value="Genomic_DNA"/>
</dbReference>
<dbReference type="RefSeq" id="WP_200343385.1">
    <property type="nucleotide sequence ID" value="NZ_NRRL01000129.1"/>
</dbReference>
<gene>
    <name evidence="1" type="ORF">CKO28_23260</name>
</gene>
<evidence type="ECO:0000313" key="2">
    <source>
        <dbReference type="Proteomes" id="UP001296873"/>
    </source>
</evidence>